<dbReference type="EMBL" id="JABCQF010000010">
    <property type="protein sequence ID" value="MBF0883560.1"/>
    <property type="molecule type" value="Genomic_DNA"/>
</dbReference>
<comment type="subcellular location">
    <subcellularLocation>
        <location evidence="1">Cell membrane</location>
        <topology evidence="1">Multi-pass membrane protein</topology>
    </subcellularLocation>
</comment>
<keyword evidence="4" id="KW-1003">Cell membrane</keyword>
<feature type="transmembrane region" description="Helical" evidence="8">
    <location>
        <begin position="279"/>
        <end position="299"/>
    </location>
</feature>
<keyword evidence="6 8" id="KW-1133">Transmembrane helix</keyword>
<dbReference type="GO" id="GO:0005886">
    <property type="term" value="C:plasma membrane"/>
    <property type="evidence" value="ECO:0007669"/>
    <property type="project" value="UniProtKB-SubCell"/>
</dbReference>
<keyword evidence="5 8" id="KW-0812">Transmembrane</keyword>
<comment type="similarity">
    <text evidence="2">Belongs to the autoinducer-2 exporter (AI-2E) (TC 2.A.86) family.</text>
</comment>
<keyword evidence="3" id="KW-0813">Transport</keyword>
<reference evidence="10 12" key="4">
    <citation type="submission" date="2020-11" db="EMBL/GenBank/DDBJ databases">
        <title>Description of novel Gluconobacter species.</title>
        <authorList>
            <person name="Cleenwerck I."/>
            <person name="Cnockaert M."/>
            <person name="Borremans W."/>
            <person name="Wieme A.D."/>
            <person name="De Vuyst L."/>
            <person name="Vandamme P."/>
        </authorList>
    </citation>
    <scope>NUCLEOTIDE SEQUENCE [LARGE SCALE GENOMIC DNA]</scope>
    <source>
        <strain evidence="10 12">R-71646</strain>
    </source>
</reference>
<evidence type="ECO:0000313" key="11">
    <source>
        <dbReference type="Proteomes" id="UP000075573"/>
    </source>
</evidence>
<reference evidence="12" key="2">
    <citation type="submission" date="2020-04" db="EMBL/GenBank/DDBJ databases">
        <title>Description of novel Gluconacetobacter.</title>
        <authorList>
            <person name="Sombolestani A."/>
        </authorList>
    </citation>
    <scope>NUCLEOTIDE SEQUENCE [LARGE SCALE GENOMIC DNA]</scope>
    <source>
        <strain evidence="12">R-71646</strain>
    </source>
</reference>
<protein>
    <submittedName>
        <fullName evidence="9 10">Transporter</fullName>
    </submittedName>
</protein>
<evidence type="ECO:0000313" key="9">
    <source>
        <dbReference type="EMBL" id="KXV01398.1"/>
    </source>
</evidence>
<evidence type="ECO:0000256" key="3">
    <source>
        <dbReference type="ARBA" id="ARBA00022448"/>
    </source>
</evidence>
<dbReference type="PANTHER" id="PTHR21716:SF67">
    <property type="entry name" value="TRANSPORT PROTEIN YDIK-RELATED"/>
    <property type="match status" value="1"/>
</dbReference>
<dbReference type="PANTHER" id="PTHR21716">
    <property type="entry name" value="TRANSMEMBRANE PROTEIN"/>
    <property type="match status" value="1"/>
</dbReference>
<dbReference type="Pfam" id="PF01594">
    <property type="entry name" value="AI-2E_transport"/>
    <property type="match status" value="1"/>
</dbReference>
<keyword evidence="7 8" id="KW-0472">Membrane</keyword>
<evidence type="ECO:0000256" key="8">
    <source>
        <dbReference type="SAM" id="Phobius"/>
    </source>
</evidence>
<proteinExistence type="inferred from homology"/>
<dbReference type="AlphaFoldDB" id="A0A149QVP8"/>
<evidence type="ECO:0000256" key="1">
    <source>
        <dbReference type="ARBA" id="ARBA00004651"/>
    </source>
</evidence>
<evidence type="ECO:0000256" key="2">
    <source>
        <dbReference type="ARBA" id="ARBA00009773"/>
    </source>
</evidence>
<reference evidence="9 11" key="1">
    <citation type="submission" date="2015-06" db="EMBL/GenBank/DDBJ databases">
        <title>Improved classification and identification of acetic acid bacteria using matrix-assisted laser desorption/ionization time-of-flight mass spectrometry; Gluconobacter nephelii and Gluconobacter uchimurae are later heterotypic synonyms of Gluconobacter japonicus and Gluconobacter oxydans, respectively.</title>
        <authorList>
            <person name="Li L."/>
            <person name="Cleenwerck I."/>
            <person name="De Vuyst L."/>
            <person name="Vandamme P."/>
        </authorList>
    </citation>
    <scope>NUCLEOTIDE SEQUENCE [LARGE SCALE GENOMIC DNA]</scope>
    <source>
        <strain evidence="9 11">LMG 1764</strain>
    </source>
</reference>
<evidence type="ECO:0000256" key="5">
    <source>
        <dbReference type="ARBA" id="ARBA00022692"/>
    </source>
</evidence>
<organism evidence="9 11">
    <name type="scientific">Gluconobacter potus</name>
    <dbReference type="NCBI Taxonomy" id="2724927"/>
    <lineage>
        <taxon>Bacteria</taxon>
        <taxon>Pseudomonadati</taxon>
        <taxon>Pseudomonadota</taxon>
        <taxon>Alphaproteobacteria</taxon>
        <taxon>Acetobacterales</taxon>
        <taxon>Acetobacteraceae</taxon>
        <taxon>Gluconobacter</taxon>
    </lineage>
</organism>
<evidence type="ECO:0000313" key="10">
    <source>
        <dbReference type="EMBL" id="MBF0883560.1"/>
    </source>
</evidence>
<comment type="caution">
    <text evidence="9">The sequence shown here is derived from an EMBL/GenBank/DDBJ whole genome shotgun (WGS) entry which is preliminary data.</text>
</comment>
<sequence length="365" mass="39208">MPDLFQNGSQDNTRSVLVALLASGIVISAIWILKPFLPATIWAVTIAVTTWPMLRRLQTFVGNSRRVAVSLTILIAMLVFILPLWLAITTVSSHFGDIIALVSSSSTLHIPDEPPWMGRLPLVGPHIAPFWDRMQRMQFPEMIRQVIPAPETLIHTFLAYAGSFSILALQFILTLVILGVLLMRAESAIAVADTLVTILAGNRGKEMLQLAAYTIRGVAFGVTVTAVVESAVAGIGLKLAGAPWVSILTAVTFMVCLLQAGPGVTLIPAVIWVYFDRGLAPAALLLVVTIITIIIDNVLRPFLIRKQADIPLILIMLGVIGGLGGLGLVGIFIGPLILSVAYTLTKSWISDSRQTPPSVSTPLDS</sequence>
<feature type="transmembrane region" description="Helical" evidence="8">
    <location>
        <begin position="157"/>
        <end position="182"/>
    </location>
</feature>
<evidence type="ECO:0000313" key="12">
    <source>
        <dbReference type="Proteomes" id="UP000644588"/>
    </source>
</evidence>
<name>A0A149QVP8_9PROT</name>
<feature type="transmembrane region" description="Helical" evidence="8">
    <location>
        <begin position="12"/>
        <end position="33"/>
    </location>
</feature>
<dbReference type="RefSeq" id="WP_062495459.1">
    <property type="nucleotide sequence ID" value="NZ_JABCQF010000010.1"/>
</dbReference>
<feature type="transmembrane region" description="Helical" evidence="8">
    <location>
        <begin position="311"/>
        <end position="338"/>
    </location>
</feature>
<dbReference type="Proteomes" id="UP000644588">
    <property type="component" value="Unassembled WGS sequence"/>
</dbReference>
<keyword evidence="12" id="KW-1185">Reference proteome</keyword>
<dbReference type="EMBL" id="LHZB01000110">
    <property type="protein sequence ID" value="KXV01398.1"/>
    <property type="molecule type" value="Genomic_DNA"/>
</dbReference>
<reference evidence="10" key="3">
    <citation type="submission" date="2020-04" db="EMBL/GenBank/DDBJ databases">
        <authorList>
            <person name="Sombolestani A."/>
        </authorList>
    </citation>
    <scope>NUCLEOTIDE SEQUENCE</scope>
    <source>
        <strain evidence="10">R-71646</strain>
    </source>
</reference>
<feature type="transmembrane region" description="Helical" evidence="8">
    <location>
        <begin position="67"/>
        <end position="88"/>
    </location>
</feature>
<accession>A0A149QVP8</accession>
<gene>
    <name evidence="9" type="ORF">AD929_06725</name>
    <name evidence="10" type="ORF">HKD31_12530</name>
</gene>
<feature type="transmembrane region" description="Helical" evidence="8">
    <location>
        <begin position="39"/>
        <end position="55"/>
    </location>
</feature>
<evidence type="ECO:0000256" key="6">
    <source>
        <dbReference type="ARBA" id="ARBA00022989"/>
    </source>
</evidence>
<dbReference type="InterPro" id="IPR002549">
    <property type="entry name" value="AI-2E-like"/>
</dbReference>
<dbReference type="Proteomes" id="UP000075573">
    <property type="component" value="Unassembled WGS sequence"/>
</dbReference>
<dbReference type="PATRIC" id="fig|442.7.peg.1323"/>
<feature type="transmembrane region" description="Helical" evidence="8">
    <location>
        <begin position="247"/>
        <end position="273"/>
    </location>
</feature>
<evidence type="ECO:0000256" key="4">
    <source>
        <dbReference type="ARBA" id="ARBA00022475"/>
    </source>
</evidence>
<evidence type="ECO:0000256" key="7">
    <source>
        <dbReference type="ARBA" id="ARBA00023136"/>
    </source>
</evidence>